<dbReference type="OrthoDB" id="9815357at2"/>
<dbReference type="InterPro" id="IPR011250">
    <property type="entry name" value="OMP/PagP_B-barrel"/>
</dbReference>
<dbReference type="PANTHER" id="PTHR34001:SF3">
    <property type="entry name" value="BLL7405 PROTEIN"/>
    <property type="match status" value="1"/>
</dbReference>
<reference evidence="1 2" key="1">
    <citation type="submission" date="2018-06" db="EMBL/GenBank/DDBJ databases">
        <authorList>
            <consortium name="Pathogen Informatics"/>
            <person name="Doyle S."/>
        </authorList>
    </citation>
    <scope>NUCLEOTIDE SEQUENCE [LARGE SCALE GENOMIC DNA]</scope>
    <source>
        <strain evidence="1 2">NCTC11532</strain>
    </source>
</reference>
<dbReference type="EMBL" id="UGPB01000001">
    <property type="protein sequence ID" value="STY31444.1"/>
    <property type="molecule type" value="Genomic_DNA"/>
</dbReference>
<dbReference type="AlphaFoldDB" id="A0A378LWF6"/>
<dbReference type="Proteomes" id="UP000255297">
    <property type="component" value="Unassembled WGS sequence"/>
</dbReference>
<dbReference type="STRING" id="1122170.GCA_000701265_01364"/>
<protein>
    <submittedName>
        <fullName evidence="1">Opacity protein and related surface antigens</fullName>
    </submittedName>
</protein>
<dbReference type="InterPro" id="IPR051692">
    <property type="entry name" value="OMP-like"/>
</dbReference>
<evidence type="ECO:0000313" key="2">
    <source>
        <dbReference type="Proteomes" id="UP000255297"/>
    </source>
</evidence>
<accession>A0A378LWF6</accession>
<dbReference type="SUPFAM" id="SSF56925">
    <property type="entry name" value="OMPA-like"/>
    <property type="match status" value="1"/>
</dbReference>
<proteinExistence type="predicted"/>
<dbReference type="PANTHER" id="PTHR34001">
    <property type="entry name" value="BLL7405 PROTEIN"/>
    <property type="match status" value="1"/>
</dbReference>
<gene>
    <name evidence="1" type="ORF">NCTC11532_02900</name>
</gene>
<organism evidence="1 2">
    <name type="scientific">Legionella wadsworthii</name>
    <dbReference type="NCBI Taxonomy" id="28088"/>
    <lineage>
        <taxon>Bacteria</taxon>
        <taxon>Pseudomonadati</taxon>
        <taxon>Pseudomonadota</taxon>
        <taxon>Gammaproteobacteria</taxon>
        <taxon>Legionellales</taxon>
        <taxon>Legionellaceae</taxon>
        <taxon>Legionella</taxon>
    </lineage>
</organism>
<dbReference type="RefSeq" id="WP_031566441.1">
    <property type="nucleotide sequence ID" value="NZ_CAAAIS010000006.1"/>
</dbReference>
<keyword evidence="2" id="KW-1185">Reference proteome</keyword>
<sequence length="282" mass="30333">MKKIVLSLILSVASNITYSGRVGVSTDTNWNGFYLGGNAGYWSSQANKIVTTGSVNYINPIFPLGAGNIANALVLVATNNFSLDSTGFLAGGQAGYNYQQSKKILLGLNVGFDGLVDSDRTYALQKVVNLTNFDEYYVGSLAVQQKIHYLGTVSARLGYLYHPNFLIYGTGGLAYGKIGLDTAWSVNESLGPTVFPPIAMQNNLSQTLPGWTAGAGVEWLFKPWSVKIDYTYYRLNTLNVPAVLAQRNAAETPAILWGSTDANTALTASIGSVRVGINYHFA</sequence>
<name>A0A378LWF6_9GAMM</name>
<dbReference type="Gene3D" id="2.40.160.20">
    <property type="match status" value="1"/>
</dbReference>
<evidence type="ECO:0000313" key="1">
    <source>
        <dbReference type="EMBL" id="STY31444.1"/>
    </source>
</evidence>